<dbReference type="Pfam" id="PF17289">
    <property type="entry name" value="Terminase_6C"/>
    <property type="match status" value="1"/>
</dbReference>
<dbReference type="PANTHER" id="PTHR39184">
    <property type="match status" value="1"/>
</dbReference>
<dbReference type="InterPro" id="IPR035421">
    <property type="entry name" value="Terminase_6C"/>
</dbReference>
<name>G6F3F7_9PROT</name>
<organism evidence="4 5">
    <name type="scientific">Commensalibacter intestini A911</name>
    <dbReference type="NCBI Taxonomy" id="1088868"/>
    <lineage>
        <taxon>Bacteria</taxon>
        <taxon>Pseudomonadati</taxon>
        <taxon>Pseudomonadota</taxon>
        <taxon>Alphaproteobacteria</taxon>
        <taxon>Acetobacterales</taxon>
        <taxon>Acetobacteraceae</taxon>
    </lineage>
</organism>
<reference evidence="4 5" key="1">
    <citation type="submission" date="2011-10" db="EMBL/GenBank/DDBJ databases">
        <title>Genome Sequence of Commensalibacter intestini A911, isolated from Drosophila gut.</title>
        <authorList>
            <person name="Lee W.-J."/>
            <person name="Kim E.-K."/>
        </authorList>
    </citation>
    <scope>NUCLEOTIDE SEQUENCE [LARGE SCALE GENOMIC DNA]</scope>
    <source>
        <strain evidence="4 5">A911</strain>
    </source>
</reference>
<dbReference type="InterPro" id="IPR027417">
    <property type="entry name" value="P-loop_NTPase"/>
</dbReference>
<evidence type="ECO:0000256" key="1">
    <source>
        <dbReference type="ARBA" id="ARBA00022612"/>
    </source>
</evidence>
<evidence type="ECO:0000259" key="3">
    <source>
        <dbReference type="Pfam" id="PF17289"/>
    </source>
</evidence>
<keyword evidence="1" id="KW-1188">Viral release from host cell</keyword>
<dbReference type="Gene3D" id="3.40.50.300">
    <property type="entry name" value="P-loop containing nucleotide triphosphate hydrolases"/>
    <property type="match status" value="1"/>
</dbReference>
<dbReference type="EMBL" id="AGFR01000018">
    <property type="protein sequence ID" value="EHD12907.1"/>
    <property type="molecule type" value="Genomic_DNA"/>
</dbReference>
<evidence type="ECO:0000259" key="2">
    <source>
        <dbReference type="Pfam" id="PF04466"/>
    </source>
</evidence>
<gene>
    <name evidence="4" type="ORF">CIN_21530</name>
</gene>
<comment type="caution">
    <text evidence="4">The sequence shown here is derived from an EMBL/GenBank/DDBJ whole genome shotgun (WGS) entry which is preliminary data.</text>
</comment>
<dbReference type="RefSeq" id="WP_008855142.1">
    <property type="nucleotide sequence ID" value="NZ_AGFR01000018.1"/>
</dbReference>
<dbReference type="Proteomes" id="UP000005939">
    <property type="component" value="Unassembled WGS sequence"/>
</dbReference>
<feature type="domain" description="Phage terminase large subunit N-terminal" evidence="2">
    <location>
        <begin position="18"/>
        <end position="223"/>
    </location>
</feature>
<dbReference type="OrthoDB" id="479677at2"/>
<sequence length="441" mass="50005">MSEIQIPEPFQDLIVPARYKMFHGGRGGAKSWGFATALVIMAAQKPLRVLCAREFQKSLKESVHQLLCDSIDRCGLTDFYTPQKTEIVGKNGSEFIFAGLARNITSIKSMEGIDIVWVEEAQTISQESIELLIPTIRKEKKDQSKQENNSLKESELWFSWNPGDEYDPIEVLKKSLENYSDEKAIIKKVTWRDNPWFPEVLNRERLRCLKTNPAQYNHIWEGEFIASLAEFFKEEYFLVDNKPVETPLHINLVFATIDTTLKGGAGKDGTSVLYWGLNTFDEKQPLTVLDWDLVELEGYLLDDWLSTVFHKLEAWAVETKAIRGAAGIYIEDKAVGTVLIQKAMSQGLDVYAIDSKLTALGKDRRCILISDVVRDGKVKFSSYAYYKTTKFRDITRNHLVKQVVSFSPGDKDADKRQDDLLDAFSYGVAIGIKDSLADATI</sequence>
<evidence type="ECO:0000313" key="5">
    <source>
        <dbReference type="Proteomes" id="UP000005939"/>
    </source>
</evidence>
<dbReference type="InterPro" id="IPR052380">
    <property type="entry name" value="Viral_DNA_packaging_terminase"/>
</dbReference>
<dbReference type="Pfam" id="PF04466">
    <property type="entry name" value="Terminase_3"/>
    <property type="match status" value="1"/>
</dbReference>
<evidence type="ECO:0000313" key="4">
    <source>
        <dbReference type="EMBL" id="EHD12907.1"/>
    </source>
</evidence>
<feature type="domain" description="Terminase large subunit gp17-like C-terminal" evidence="3">
    <location>
        <begin position="318"/>
        <end position="427"/>
    </location>
</feature>
<dbReference type="STRING" id="1088868.CIN_21530"/>
<protein>
    <recommendedName>
        <fullName evidence="6">Phage terminase large subunit N-terminal domain-containing protein</fullName>
    </recommendedName>
</protein>
<evidence type="ECO:0008006" key="6">
    <source>
        <dbReference type="Google" id="ProtNLM"/>
    </source>
</evidence>
<proteinExistence type="predicted"/>
<dbReference type="InterPro" id="IPR006437">
    <property type="entry name" value="Phage_terminase_lsu"/>
</dbReference>
<dbReference type="AlphaFoldDB" id="G6F3F7"/>
<dbReference type="PATRIC" id="fig|1088868.3.peg.2159"/>
<accession>G6F3F7</accession>
<dbReference type="PANTHER" id="PTHR39184:SF1">
    <property type="entry name" value="PBSX PHAGE TERMINASE LARGE SUBUNIT"/>
    <property type="match status" value="1"/>
</dbReference>
<dbReference type="InterPro" id="IPR035412">
    <property type="entry name" value="Terminase_L_N"/>
</dbReference>
<dbReference type="NCBIfam" id="TIGR01547">
    <property type="entry name" value="phage_term_2"/>
    <property type="match status" value="1"/>
</dbReference>
<dbReference type="eggNOG" id="COG1783">
    <property type="taxonomic scope" value="Bacteria"/>
</dbReference>